<protein>
    <recommendedName>
        <fullName evidence="3">P-loop containing nucleoside triphosphate hydrolase protein</fullName>
    </recommendedName>
</protein>
<evidence type="ECO:0008006" key="3">
    <source>
        <dbReference type="Google" id="ProtNLM"/>
    </source>
</evidence>
<dbReference type="SUPFAM" id="SSF52540">
    <property type="entry name" value="P-loop containing nucleoside triphosphate hydrolases"/>
    <property type="match status" value="1"/>
</dbReference>
<sequence length="245" mass="27361">MEKQVDRLVQKTWIKYKATPSSKRLLIAVSGIPGSGKTALAKLVTEGLNAIHNEQAPGCASTPVATSVPMDGYHLSRAQLSAMPDPTTAHHRRGAAFTFDDKAFLELVKELRKPLLPESKTVYAPSFDHALKDPVADDIQIHPSSRVVILEGNYLSLNQELWKEAAELMDELWFLEVDFETARRRLVVRHVVAGIAKDEEEAGNRADEIDLVNGRQIVNHRLEVQEVIISKEDESWRPGGQRDPE</sequence>
<evidence type="ECO:0000313" key="1">
    <source>
        <dbReference type="EMBL" id="KAF6224085.1"/>
    </source>
</evidence>
<dbReference type="Gene3D" id="3.40.50.300">
    <property type="entry name" value="P-loop containing nucleotide triphosphate hydrolases"/>
    <property type="match status" value="2"/>
</dbReference>
<gene>
    <name evidence="1" type="ORF">HO133_010659</name>
</gene>
<dbReference type="RefSeq" id="XP_037153145.1">
    <property type="nucleotide sequence ID" value="XM_037301511.1"/>
</dbReference>
<keyword evidence="2" id="KW-1185">Reference proteome</keyword>
<name>A0A8H6CI90_9LECA</name>
<dbReference type="InterPro" id="IPR027417">
    <property type="entry name" value="P-loop_NTPase"/>
</dbReference>
<dbReference type="Proteomes" id="UP000593566">
    <property type="component" value="Unassembled WGS sequence"/>
</dbReference>
<organism evidence="1 2">
    <name type="scientific">Letharia lupina</name>
    <dbReference type="NCBI Taxonomy" id="560253"/>
    <lineage>
        <taxon>Eukaryota</taxon>
        <taxon>Fungi</taxon>
        <taxon>Dikarya</taxon>
        <taxon>Ascomycota</taxon>
        <taxon>Pezizomycotina</taxon>
        <taxon>Lecanoromycetes</taxon>
        <taxon>OSLEUM clade</taxon>
        <taxon>Lecanoromycetidae</taxon>
        <taxon>Lecanorales</taxon>
        <taxon>Lecanorineae</taxon>
        <taxon>Parmeliaceae</taxon>
        <taxon>Letharia</taxon>
    </lineage>
</organism>
<reference evidence="1 2" key="1">
    <citation type="journal article" date="2020" name="Genomics">
        <title>Complete, high-quality genomes from long-read metagenomic sequencing of two wolf lichen thalli reveals enigmatic genome architecture.</title>
        <authorList>
            <person name="McKenzie S.K."/>
            <person name="Walston R.F."/>
            <person name="Allen J.L."/>
        </authorList>
    </citation>
    <scope>NUCLEOTIDE SEQUENCE [LARGE SCALE GENOMIC DNA]</scope>
    <source>
        <strain evidence="1">WasteWater1</strain>
    </source>
</reference>
<accession>A0A8H6CI90</accession>
<dbReference type="GeneID" id="59339049"/>
<dbReference type="EMBL" id="JACCJB010000009">
    <property type="protein sequence ID" value="KAF6224085.1"/>
    <property type="molecule type" value="Genomic_DNA"/>
</dbReference>
<proteinExistence type="predicted"/>
<dbReference type="AlphaFoldDB" id="A0A8H6CI90"/>
<comment type="caution">
    <text evidence="1">The sequence shown here is derived from an EMBL/GenBank/DDBJ whole genome shotgun (WGS) entry which is preliminary data.</text>
</comment>
<evidence type="ECO:0000313" key="2">
    <source>
        <dbReference type="Proteomes" id="UP000593566"/>
    </source>
</evidence>
<dbReference type="PANTHER" id="PTHR10285">
    <property type="entry name" value="URIDINE KINASE"/>
    <property type="match status" value="1"/>
</dbReference>